<evidence type="ECO:0000313" key="7">
    <source>
        <dbReference type="EMBL" id="MBO7743037.1"/>
    </source>
</evidence>
<dbReference type="PROSITE" id="PS50110">
    <property type="entry name" value="RESPONSE_REGULATORY"/>
    <property type="match status" value="1"/>
</dbReference>
<dbReference type="InterPro" id="IPR001789">
    <property type="entry name" value="Sig_transdc_resp-reg_receiver"/>
</dbReference>
<protein>
    <submittedName>
        <fullName evidence="7">Response regulator</fullName>
    </submittedName>
</protein>
<dbReference type="PANTHER" id="PTHR43280:SF28">
    <property type="entry name" value="HTH-TYPE TRANSCRIPTIONAL ACTIVATOR RHAS"/>
    <property type="match status" value="1"/>
</dbReference>
<dbReference type="InterPro" id="IPR018060">
    <property type="entry name" value="HTH_AraC"/>
</dbReference>
<evidence type="ECO:0000313" key="8">
    <source>
        <dbReference type="Proteomes" id="UP000670947"/>
    </source>
</evidence>
<evidence type="ECO:0000256" key="2">
    <source>
        <dbReference type="ARBA" id="ARBA00023125"/>
    </source>
</evidence>
<comment type="caution">
    <text evidence="7">The sequence shown here is derived from an EMBL/GenBank/DDBJ whole genome shotgun (WGS) entry which is preliminary data.</text>
</comment>
<evidence type="ECO:0000256" key="1">
    <source>
        <dbReference type="ARBA" id="ARBA00023015"/>
    </source>
</evidence>
<dbReference type="Proteomes" id="UP000670947">
    <property type="component" value="Unassembled WGS sequence"/>
</dbReference>
<dbReference type="CDD" id="cd17536">
    <property type="entry name" value="REC_YesN-like"/>
    <property type="match status" value="1"/>
</dbReference>
<evidence type="ECO:0000259" key="5">
    <source>
        <dbReference type="PROSITE" id="PS01124"/>
    </source>
</evidence>
<gene>
    <name evidence="7" type="ORF">I8J29_02430</name>
</gene>
<keyword evidence="4" id="KW-0597">Phosphoprotein</keyword>
<name>A0ABS3W423_9BACL</name>
<dbReference type="PROSITE" id="PS01124">
    <property type="entry name" value="HTH_ARAC_FAMILY_2"/>
    <property type="match status" value="1"/>
</dbReference>
<organism evidence="7 8">
    <name type="scientific">Paenibacillus artemisiicola</name>
    <dbReference type="NCBI Taxonomy" id="1172618"/>
    <lineage>
        <taxon>Bacteria</taxon>
        <taxon>Bacillati</taxon>
        <taxon>Bacillota</taxon>
        <taxon>Bacilli</taxon>
        <taxon>Bacillales</taxon>
        <taxon>Paenibacillaceae</taxon>
        <taxon>Paenibacillus</taxon>
    </lineage>
</organism>
<keyword evidence="1" id="KW-0805">Transcription regulation</keyword>
<dbReference type="Pfam" id="PF12833">
    <property type="entry name" value="HTH_18"/>
    <property type="match status" value="1"/>
</dbReference>
<keyword evidence="3" id="KW-0804">Transcription</keyword>
<reference evidence="7 8" key="1">
    <citation type="submission" date="2021-03" db="EMBL/GenBank/DDBJ databases">
        <title>Paenibacillus artemisicola MWE-103 whole genome sequence.</title>
        <authorList>
            <person name="Ham Y.J."/>
        </authorList>
    </citation>
    <scope>NUCLEOTIDE SEQUENCE [LARGE SCALE GENOMIC DNA]</scope>
    <source>
        <strain evidence="7 8">MWE-103</strain>
    </source>
</reference>
<keyword evidence="8" id="KW-1185">Reference proteome</keyword>
<dbReference type="PANTHER" id="PTHR43280">
    <property type="entry name" value="ARAC-FAMILY TRANSCRIPTIONAL REGULATOR"/>
    <property type="match status" value="1"/>
</dbReference>
<dbReference type="EMBL" id="JAGGDJ010000001">
    <property type="protein sequence ID" value="MBO7743037.1"/>
    <property type="molecule type" value="Genomic_DNA"/>
</dbReference>
<dbReference type="InterPro" id="IPR009057">
    <property type="entry name" value="Homeodomain-like_sf"/>
</dbReference>
<dbReference type="PRINTS" id="PR00032">
    <property type="entry name" value="HTHARAC"/>
</dbReference>
<sequence length="337" mass="38282">MYTVLIAEDEPWVLRGIAEMVGAAGPEFEVVGACSSGEEAWSLIQELCPMLLITDIMMPGLDGLSLVKRIHERREPIATVIVSGYDNFRYAQQAMSYGVSEYLLKPVEFEVLTEALARSKEKLESLRDLNEYAVKFQTLLDNRPNLPPRHLLQKQVELLQAVLRLKYTQWNARVRLLHLFDHKLQPLLDDCGIELRRPVPVHADDPTILRHFTDVLEQWVLAGAERGQASMPEAIEDSCRYIRQHFKEDLTLTDMAERTHFSVSHFSSLFKKHTGSSFVSYVNGLKIAEAKSLLRSTAYSVSAITQMIGFSTTPYFSRVFKSTVGITPLEYRKKMGS</sequence>
<feature type="modified residue" description="4-aspartylphosphate" evidence="4">
    <location>
        <position position="55"/>
    </location>
</feature>
<dbReference type="SMART" id="SM00342">
    <property type="entry name" value="HTH_ARAC"/>
    <property type="match status" value="1"/>
</dbReference>
<dbReference type="InterPro" id="IPR011006">
    <property type="entry name" value="CheY-like_superfamily"/>
</dbReference>
<dbReference type="SUPFAM" id="SSF46689">
    <property type="entry name" value="Homeodomain-like"/>
    <property type="match status" value="2"/>
</dbReference>
<proteinExistence type="predicted"/>
<dbReference type="PROSITE" id="PS00041">
    <property type="entry name" value="HTH_ARAC_FAMILY_1"/>
    <property type="match status" value="1"/>
</dbReference>
<dbReference type="RefSeq" id="WP_208845983.1">
    <property type="nucleotide sequence ID" value="NZ_JAGGDJ010000001.1"/>
</dbReference>
<dbReference type="SUPFAM" id="SSF52172">
    <property type="entry name" value="CheY-like"/>
    <property type="match status" value="1"/>
</dbReference>
<dbReference type="Gene3D" id="3.40.50.2300">
    <property type="match status" value="1"/>
</dbReference>
<feature type="domain" description="HTH araC/xylS-type" evidence="5">
    <location>
        <begin position="236"/>
        <end position="334"/>
    </location>
</feature>
<feature type="domain" description="Response regulatory" evidence="6">
    <location>
        <begin position="3"/>
        <end position="120"/>
    </location>
</feature>
<dbReference type="Pfam" id="PF00072">
    <property type="entry name" value="Response_reg"/>
    <property type="match status" value="1"/>
</dbReference>
<evidence type="ECO:0000256" key="3">
    <source>
        <dbReference type="ARBA" id="ARBA00023163"/>
    </source>
</evidence>
<dbReference type="InterPro" id="IPR020449">
    <property type="entry name" value="Tscrpt_reg_AraC-type_HTH"/>
</dbReference>
<evidence type="ECO:0000259" key="6">
    <source>
        <dbReference type="PROSITE" id="PS50110"/>
    </source>
</evidence>
<keyword evidence="2" id="KW-0238">DNA-binding</keyword>
<evidence type="ECO:0000256" key="4">
    <source>
        <dbReference type="PROSITE-ProRule" id="PRU00169"/>
    </source>
</evidence>
<dbReference type="InterPro" id="IPR018062">
    <property type="entry name" value="HTH_AraC-typ_CS"/>
</dbReference>
<dbReference type="Gene3D" id="1.10.10.60">
    <property type="entry name" value="Homeodomain-like"/>
    <property type="match status" value="2"/>
</dbReference>
<accession>A0ABS3W423</accession>
<dbReference type="SMART" id="SM00448">
    <property type="entry name" value="REC"/>
    <property type="match status" value="1"/>
</dbReference>